<name>N9LWG7_9GAMM</name>
<evidence type="ECO:0000256" key="1">
    <source>
        <dbReference type="SAM" id="Phobius"/>
    </source>
</evidence>
<dbReference type="AlphaFoldDB" id="N9LWG7"/>
<organism evidence="3 4">
    <name type="scientific">Acinetobacter pseudolwoffii</name>
    <dbReference type="NCBI Taxonomy" id="2053287"/>
    <lineage>
        <taxon>Bacteria</taxon>
        <taxon>Pseudomonadati</taxon>
        <taxon>Pseudomonadota</taxon>
        <taxon>Gammaproteobacteria</taxon>
        <taxon>Moraxellales</taxon>
        <taxon>Moraxellaceae</taxon>
        <taxon>Acinetobacter</taxon>
    </lineage>
</organism>
<dbReference type="GO" id="GO:0080120">
    <property type="term" value="P:CAAX-box protein maturation"/>
    <property type="evidence" value="ECO:0007669"/>
    <property type="project" value="UniProtKB-ARBA"/>
</dbReference>
<keyword evidence="1" id="KW-0472">Membrane</keyword>
<proteinExistence type="predicted"/>
<dbReference type="OrthoDB" id="95797at2"/>
<dbReference type="InterPro" id="IPR003675">
    <property type="entry name" value="Rce1/LyrA-like_dom"/>
</dbReference>
<sequence length="232" mass="27196">MPFFKKNITNTLNLFDIFILTLIFFGQAIYQSTGEFLNSSDYGDTALISSYDLKIANYWGIGFELLSLGIAAIYLFIRHFNFRLFNFNINRYTIPLTLIFILTADIIASLYDYLSFNFFSILPKKVNTDNIDFSWSVDFIFYSLLNGFYEEFFFLGILFFISKKYYPIMYIYSLLIRFSFHTYQGISDALAITTLGIVFIIFRQRFYSLIPFMLAHAFFDVFGLGVLGTFLY</sequence>
<feature type="transmembrane region" description="Helical" evidence="1">
    <location>
        <begin position="12"/>
        <end position="30"/>
    </location>
</feature>
<accession>N9LWG7</accession>
<feature type="transmembrane region" description="Helical" evidence="1">
    <location>
        <begin position="182"/>
        <end position="202"/>
    </location>
</feature>
<gene>
    <name evidence="3" type="ORF">F906_02898</name>
</gene>
<dbReference type="GO" id="GO:0004175">
    <property type="term" value="F:endopeptidase activity"/>
    <property type="evidence" value="ECO:0007669"/>
    <property type="project" value="UniProtKB-ARBA"/>
</dbReference>
<evidence type="ECO:0000313" key="4">
    <source>
        <dbReference type="Proteomes" id="UP000023774"/>
    </source>
</evidence>
<dbReference type="HOGENOM" id="CLU_096490_0_0_6"/>
<dbReference type="PATRIC" id="fig|1217709.3.peg.2808"/>
<comment type="caution">
    <text evidence="3">The sequence shown here is derived from an EMBL/GenBank/DDBJ whole genome shotgun (WGS) entry which is preliminary data.</text>
</comment>
<reference evidence="3 4" key="1">
    <citation type="submission" date="2013-02" db="EMBL/GenBank/DDBJ databases">
        <title>The Genome Sequence of Acinetobacter sp. NIPH 713.</title>
        <authorList>
            <consortium name="The Broad Institute Genome Sequencing Platform"/>
            <consortium name="The Broad Institute Genome Sequencing Center for Infectious Disease"/>
            <person name="Cerqueira G."/>
            <person name="Feldgarden M."/>
            <person name="Courvalin P."/>
            <person name="Perichon B."/>
            <person name="Grillot-Courvalin C."/>
            <person name="Clermont D."/>
            <person name="Rocha E."/>
            <person name="Yoon E.-J."/>
            <person name="Nemec A."/>
            <person name="Walker B."/>
            <person name="Young S.K."/>
            <person name="Zeng Q."/>
            <person name="Gargeya S."/>
            <person name="Fitzgerald M."/>
            <person name="Haas B."/>
            <person name="Abouelleil A."/>
            <person name="Alvarado L."/>
            <person name="Arachchi H.M."/>
            <person name="Berlin A.M."/>
            <person name="Chapman S.B."/>
            <person name="Dewar J."/>
            <person name="Goldberg J."/>
            <person name="Griggs A."/>
            <person name="Gujja S."/>
            <person name="Hansen M."/>
            <person name="Howarth C."/>
            <person name="Imamovic A."/>
            <person name="Larimer J."/>
            <person name="McCowan C."/>
            <person name="Murphy C."/>
            <person name="Neiman D."/>
            <person name="Pearson M."/>
            <person name="Priest M."/>
            <person name="Roberts A."/>
            <person name="Saif S."/>
            <person name="Shea T."/>
            <person name="Sisk P."/>
            <person name="Sykes S."/>
            <person name="Wortman J."/>
            <person name="Nusbaum C."/>
            <person name="Birren B."/>
        </authorList>
    </citation>
    <scope>NUCLEOTIDE SEQUENCE [LARGE SCALE GENOMIC DNA]</scope>
    <source>
        <strain evidence="3 4">NIPH 713</strain>
    </source>
</reference>
<feature type="domain" description="CAAX prenyl protease 2/Lysostaphin resistance protein A-like" evidence="2">
    <location>
        <begin position="136"/>
        <end position="222"/>
    </location>
</feature>
<keyword evidence="1" id="KW-0812">Transmembrane</keyword>
<keyword evidence="1" id="KW-1133">Transmembrane helix</keyword>
<feature type="transmembrane region" description="Helical" evidence="1">
    <location>
        <begin position="208"/>
        <end position="231"/>
    </location>
</feature>
<feature type="transmembrane region" description="Helical" evidence="1">
    <location>
        <begin position="98"/>
        <end position="119"/>
    </location>
</feature>
<protein>
    <recommendedName>
        <fullName evidence="2">CAAX prenyl protease 2/Lysostaphin resistance protein A-like domain-containing protein</fullName>
    </recommendedName>
</protein>
<dbReference type="Pfam" id="PF02517">
    <property type="entry name" value="Rce1-like"/>
    <property type="match status" value="1"/>
</dbReference>
<dbReference type="RefSeq" id="WP_005167215.1">
    <property type="nucleotide sequence ID" value="NZ_KB850028.1"/>
</dbReference>
<keyword evidence="4" id="KW-1185">Reference proteome</keyword>
<evidence type="ECO:0000313" key="3">
    <source>
        <dbReference type="EMBL" id="ENW85110.1"/>
    </source>
</evidence>
<dbReference type="Proteomes" id="UP000023774">
    <property type="component" value="Unassembled WGS sequence"/>
</dbReference>
<feature type="transmembrane region" description="Helical" evidence="1">
    <location>
        <begin position="58"/>
        <end position="77"/>
    </location>
</feature>
<dbReference type="EMBL" id="APRJ01000019">
    <property type="protein sequence ID" value="ENW85110.1"/>
    <property type="molecule type" value="Genomic_DNA"/>
</dbReference>
<evidence type="ECO:0000259" key="2">
    <source>
        <dbReference type="Pfam" id="PF02517"/>
    </source>
</evidence>
<feature type="transmembrane region" description="Helical" evidence="1">
    <location>
        <begin position="139"/>
        <end position="161"/>
    </location>
</feature>